<reference evidence="2 3" key="1">
    <citation type="submission" date="2018-09" db="EMBL/GenBank/DDBJ databases">
        <title>The draft genome of Acinetobacter spp. strains.</title>
        <authorList>
            <person name="Qin J."/>
            <person name="Feng Y."/>
            <person name="Zong Z."/>
        </authorList>
    </citation>
    <scope>NUCLEOTIDE SEQUENCE [LARGE SCALE GENOMIC DNA]</scope>
    <source>
        <strain evidence="2 3">WCHAc060012</strain>
    </source>
</reference>
<dbReference type="AlphaFoldDB" id="A0A3A8E4W0"/>
<evidence type="ECO:0000313" key="3">
    <source>
        <dbReference type="Proteomes" id="UP000282388"/>
    </source>
</evidence>
<name>A0A3A8E4W0_9GAMM</name>
<feature type="coiled-coil region" evidence="1">
    <location>
        <begin position="169"/>
        <end position="200"/>
    </location>
</feature>
<dbReference type="EMBL" id="RAXV01000028">
    <property type="protein sequence ID" value="RKG30102.1"/>
    <property type="molecule type" value="Genomic_DNA"/>
</dbReference>
<evidence type="ECO:0008006" key="4">
    <source>
        <dbReference type="Google" id="ProtNLM"/>
    </source>
</evidence>
<proteinExistence type="predicted"/>
<sequence length="416" mass="46270">MNAPRQGLFASLLIVSFAFHTFLLVLATTHQLNENRASQGQLMTSQLVTDSISEMEPANTVSLALLADRYATNPSVASIRILNASKQVLATGGQTKTREGEVFVRDALQNEKKVGTVEITLIKPSIGEILRTQWLAIIVSLLIHGLLWLAYRAIARPSRSEFLARINNESRLKHEIQSLTQALEQEKHNAAVAIAQAQKNAQHQPKKEQKPIVLDNSSLALNIQFYDPKQLLDTVNKTVSGPYFNLCQLFLNKTVDLCLQYYKLNSSDITTVQKFDDHGAVISISAEQPNALQCLTMISAVFQLLSDVLYKRYREEKRFVLQTRSAISSSVEAMQLSSVQAAERLVLQLAAKENAVHVPNHLLKDISDHFQLVSLPNPTNVLARHAFMINGMDSEAAELAQSFRTEILKSKQSKAS</sequence>
<dbReference type="OrthoDB" id="6711014at2"/>
<dbReference type="Proteomes" id="UP000282388">
    <property type="component" value="Unassembled WGS sequence"/>
</dbReference>
<accession>A0A3A8E4W0</accession>
<gene>
    <name evidence="2" type="ORF">D7V32_12470</name>
</gene>
<comment type="caution">
    <text evidence="2">The sequence shown here is derived from an EMBL/GenBank/DDBJ whole genome shotgun (WGS) entry which is preliminary data.</text>
</comment>
<organism evidence="2 3">
    <name type="scientific">Acinetobacter tianfuensis</name>
    <dbReference type="NCBI Taxonomy" id="2419603"/>
    <lineage>
        <taxon>Bacteria</taxon>
        <taxon>Pseudomonadati</taxon>
        <taxon>Pseudomonadota</taxon>
        <taxon>Gammaproteobacteria</taxon>
        <taxon>Moraxellales</taxon>
        <taxon>Moraxellaceae</taxon>
        <taxon>Acinetobacter</taxon>
    </lineage>
</organism>
<dbReference type="RefSeq" id="WP_120403180.1">
    <property type="nucleotide sequence ID" value="NZ_RAXV01000028.1"/>
</dbReference>
<keyword evidence="3" id="KW-1185">Reference proteome</keyword>
<evidence type="ECO:0000313" key="2">
    <source>
        <dbReference type="EMBL" id="RKG30102.1"/>
    </source>
</evidence>
<protein>
    <recommendedName>
        <fullName evidence="4">DUF4175 domain-containing protein</fullName>
    </recommendedName>
</protein>
<evidence type="ECO:0000256" key="1">
    <source>
        <dbReference type="SAM" id="Coils"/>
    </source>
</evidence>
<keyword evidence="1" id="KW-0175">Coiled coil</keyword>